<evidence type="ECO:0000313" key="19">
    <source>
        <dbReference type="Proteomes" id="UP001159428"/>
    </source>
</evidence>
<feature type="binding site" evidence="13">
    <location>
        <position position="250"/>
    </location>
    <ligand>
        <name>Ca(2+)</name>
        <dbReference type="ChEBI" id="CHEBI:29108"/>
        <label>2</label>
    </ligand>
</feature>
<name>A0AAU9WNN3_9CNID</name>
<organism evidence="18 19">
    <name type="scientific">Pocillopora meandrina</name>
    <dbReference type="NCBI Taxonomy" id="46732"/>
    <lineage>
        <taxon>Eukaryota</taxon>
        <taxon>Metazoa</taxon>
        <taxon>Cnidaria</taxon>
        <taxon>Anthozoa</taxon>
        <taxon>Hexacorallia</taxon>
        <taxon>Scleractinia</taxon>
        <taxon>Astrocoeniina</taxon>
        <taxon>Pocilloporidae</taxon>
        <taxon>Pocillopora</taxon>
    </lineage>
</organism>
<dbReference type="Pfam" id="PF17771">
    <property type="entry name" value="ADAMTS_CR_2"/>
    <property type="match status" value="1"/>
</dbReference>
<dbReference type="PANTHER" id="PTHR13723">
    <property type="entry name" value="ADAMTS A DISINTEGRIN AND METALLOPROTEASE WITH THROMBOSPONDIN MOTIFS PROTEASE"/>
    <property type="match status" value="1"/>
</dbReference>
<feature type="disulfide bond" evidence="14">
    <location>
        <begin position="519"/>
        <end position="530"/>
    </location>
</feature>
<evidence type="ECO:0000256" key="13">
    <source>
        <dbReference type="PIRSR" id="PIRSR613273-2"/>
    </source>
</evidence>
<dbReference type="Gene3D" id="3.40.390.10">
    <property type="entry name" value="Collagenase (Catalytic Domain)"/>
    <property type="match status" value="1"/>
</dbReference>
<dbReference type="AlphaFoldDB" id="A0AAU9WNN3"/>
<keyword evidence="3" id="KW-0645">Protease</keyword>
<feature type="binding site" evidence="13">
    <location>
        <position position="448"/>
    </location>
    <ligand>
        <name>Ca(2+)</name>
        <dbReference type="ChEBI" id="CHEBI:29108"/>
        <label>2</label>
    </ligand>
</feature>
<keyword evidence="9" id="KW-0482">Metalloprotease</keyword>
<dbReference type="FunFam" id="2.20.100.10:FF:000001">
    <property type="entry name" value="semaphorin-5A isoform X1"/>
    <property type="match status" value="1"/>
</dbReference>
<evidence type="ECO:0000256" key="5">
    <source>
        <dbReference type="ARBA" id="ARBA00022729"/>
    </source>
</evidence>
<dbReference type="Pfam" id="PF19030">
    <property type="entry name" value="TSP1_ADAMTS"/>
    <property type="match status" value="2"/>
</dbReference>
<evidence type="ECO:0000259" key="17">
    <source>
        <dbReference type="PROSITE" id="PS50215"/>
    </source>
</evidence>
<feature type="disulfide bond" evidence="14">
    <location>
        <begin position="555"/>
        <end position="595"/>
    </location>
</feature>
<feature type="binding site" evidence="13 15">
    <location>
        <position position="397"/>
    </location>
    <ligand>
        <name>Zn(2+)</name>
        <dbReference type="ChEBI" id="CHEBI:29105"/>
        <note>catalytic</note>
    </ligand>
</feature>
<feature type="active site" evidence="12 15">
    <location>
        <position position="388"/>
    </location>
</feature>
<feature type="binding site" evidence="13">
    <location>
        <position position="345"/>
    </location>
    <ligand>
        <name>Ca(2+)</name>
        <dbReference type="ChEBI" id="CHEBI:29108"/>
        <label>1</label>
    </ligand>
</feature>
<evidence type="ECO:0000256" key="7">
    <source>
        <dbReference type="ARBA" id="ARBA00022801"/>
    </source>
</evidence>
<keyword evidence="5" id="KW-0732">Signal</keyword>
<dbReference type="GO" id="GO:0031012">
    <property type="term" value="C:extracellular matrix"/>
    <property type="evidence" value="ECO:0007669"/>
    <property type="project" value="TreeGrafter"/>
</dbReference>
<feature type="domain" description="Peptidase M12B" evidence="17">
    <location>
        <begin position="247"/>
        <end position="450"/>
    </location>
</feature>
<evidence type="ECO:0000256" key="11">
    <source>
        <dbReference type="ARBA" id="ARBA00023180"/>
    </source>
</evidence>
<evidence type="ECO:0000256" key="1">
    <source>
        <dbReference type="ARBA" id="ARBA00004613"/>
    </source>
</evidence>
<feature type="disulfide bond" evidence="14">
    <location>
        <begin position="494"/>
        <end position="525"/>
    </location>
</feature>
<dbReference type="SUPFAM" id="SSF55486">
    <property type="entry name" value="Metalloproteases ('zincins'), catalytic domain"/>
    <property type="match status" value="1"/>
</dbReference>
<feature type="compositionally biased region" description="Low complexity" evidence="16">
    <location>
        <begin position="1200"/>
        <end position="1214"/>
    </location>
</feature>
<dbReference type="GO" id="GO:0005576">
    <property type="term" value="C:extracellular region"/>
    <property type="evidence" value="ECO:0007669"/>
    <property type="project" value="UniProtKB-SubCell"/>
</dbReference>
<dbReference type="Gene3D" id="3.40.1620.60">
    <property type="match status" value="2"/>
</dbReference>
<keyword evidence="8 13" id="KW-0862">Zinc</keyword>
<dbReference type="EMBL" id="CALNXJ010000017">
    <property type="protein sequence ID" value="CAH3120112.1"/>
    <property type="molecule type" value="Genomic_DNA"/>
</dbReference>
<evidence type="ECO:0000256" key="3">
    <source>
        <dbReference type="ARBA" id="ARBA00022670"/>
    </source>
</evidence>
<feature type="disulfide bond" evidence="14">
    <location>
        <begin position="551"/>
        <end position="589"/>
    </location>
</feature>
<sequence>MCLHYTGKMKQSPTWICILFYLTSLFHNSEHRTIDGKPLHHLMTEGELKRYFGSENLSNVPEYDVTVPLESKDGNFANSYSMNGRFRRSLEEDDGATYHYHINALGEKLHLHVKRNTKFMAPDLMLETRDGNGQRVSRPVSRDAFVTGSVASDPDSVVALSVREGLTGIVKRSRDTFLIHPLPKRLARHFGDKEGAKPHLIYRRSSQENNRCQTNTETIPRERRARRSSERAGGVQEDNHNSAVNDKYLEVAILADESIVEIHGNHSEEYLLVLASIVDAGIFQDPTIGEQKINFVATRLVFVKNTEFGANSASSGVRHLDIIGKVGKWASENNRPDESDPLQFDVAVLVRGGGIGGLASFGGVCKRTNTVSVVRDSGLQTASFIAHEVAHNLGVPHDSKGSSKNCSNFVNVMSTTGQGGPGSWEWSSCSKAKIQSFLKSSKSTCLNDPPPSTRPKLPSDFYTELPGELFDADKQCLFQYGPEYRQCPQRRSVCGSLWCTSNGRNCYSSYLRVADGAPCGLRKWCIKGSCVDNGSPIINGGWSEWSNYTECFPACGRGVRHRGRTCTNPLPENGGADCEGPAISFWETCNNEVPCNISDGQPSFRDYQCKRINADSNAYYPPNHNPCRLACRSGGTFGFYGNVLDGTPCSENPYVHDVCIEGECKTVGCDGILNSGKVKDRCGVCDGNGDSCIFVNSSYTKDYKKYWSADTIVVLPPNTSHAIFQQRNVKQYNVIGVQYEKKDLIPIPTWTGKTIYKHGTKISYINDYRSPDRLEIDGPIAVPLRIVYVHLQAPNVAVDYQYYRPLELHETSMPPTCSWVTTNWTDCSTGQQTRDVHCVRDDDMTPASASCCGEDSKPDEIQLCFEWHVSNWQACTKTCGRGNQSRSVVCRARVTDTDYQIEFDEVCNATKKPIETRFCNEINCPASRTTHWTKCSTVCLPGVRKNYTKCSRINALGESEEVSDIQCVYEGSAPPSANETCNDDNPCKKHAIGCFKTPSGLFSKTLGDFRAEAKTDPNQAVMQCGELAHRNGYRVFALGFDGLCMSGADAKNKYYKHKQPGRKTDADKCSGVIGQGPFSVVYSFDPLPEYEPVGCFKDKTGDRAMSDNYANFRFFIDWHNLNSTIRQCALVARDKGYKYFAVQFYGECWSSPDAAETYNRHGPQKDLKKCRAGVGALFTNYVYRFKQIKTRKTEPDHDSSSNIVDNNNANIIAK</sequence>
<keyword evidence="4 13" id="KW-0479">Metal-binding</keyword>
<evidence type="ECO:0000256" key="10">
    <source>
        <dbReference type="ARBA" id="ARBA00023157"/>
    </source>
</evidence>
<dbReference type="GO" id="GO:0006508">
    <property type="term" value="P:proteolysis"/>
    <property type="evidence" value="ECO:0007669"/>
    <property type="project" value="UniProtKB-KW"/>
</dbReference>
<gene>
    <name evidence="18" type="ORF">PMEA_00008092</name>
</gene>
<dbReference type="PROSITE" id="PS50092">
    <property type="entry name" value="TSP1"/>
    <property type="match status" value="2"/>
</dbReference>
<feature type="disulfide bond" evidence="14 15">
    <location>
        <begin position="365"/>
        <end position="445"/>
    </location>
</feature>
<keyword evidence="11" id="KW-0325">Glycoprotein</keyword>
<dbReference type="Pfam" id="PF01421">
    <property type="entry name" value="Reprolysin"/>
    <property type="match status" value="1"/>
</dbReference>
<feature type="disulfide bond" evidence="14">
    <location>
        <begin position="406"/>
        <end position="429"/>
    </location>
</feature>
<dbReference type="InterPro" id="IPR045371">
    <property type="entry name" value="ADAMTS_CR_3"/>
</dbReference>
<dbReference type="InterPro" id="IPR013273">
    <property type="entry name" value="ADAMTS/ADAMTS-like"/>
</dbReference>
<comment type="caution">
    <text evidence="18">The sequence shown here is derived from an EMBL/GenBank/DDBJ whole genome shotgun (WGS) entry which is preliminary data.</text>
</comment>
<evidence type="ECO:0000256" key="8">
    <source>
        <dbReference type="ARBA" id="ARBA00022833"/>
    </source>
</evidence>
<dbReference type="InterPro" id="IPR002870">
    <property type="entry name" value="Peptidase_M12B_N"/>
</dbReference>
<dbReference type="GO" id="GO:0030198">
    <property type="term" value="P:extracellular matrix organization"/>
    <property type="evidence" value="ECO:0007669"/>
    <property type="project" value="InterPro"/>
</dbReference>
<evidence type="ECO:0000256" key="4">
    <source>
        <dbReference type="ARBA" id="ARBA00022723"/>
    </source>
</evidence>
<evidence type="ECO:0000256" key="16">
    <source>
        <dbReference type="SAM" id="MobiDB-lite"/>
    </source>
</evidence>
<evidence type="ECO:0000256" key="6">
    <source>
        <dbReference type="ARBA" id="ARBA00022737"/>
    </source>
</evidence>
<dbReference type="GO" id="GO:0004222">
    <property type="term" value="F:metalloendopeptidase activity"/>
    <property type="evidence" value="ECO:0007669"/>
    <property type="project" value="InterPro"/>
</dbReference>
<feature type="region of interest" description="Disordered" evidence="16">
    <location>
        <begin position="207"/>
        <end position="240"/>
    </location>
</feature>
<evidence type="ECO:0000256" key="2">
    <source>
        <dbReference type="ARBA" id="ARBA00022525"/>
    </source>
</evidence>
<dbReference type="Proteomes" id="UP001159428">
    <property type="component" value="Unassembled WGS sequence"/>
</dbReference>
<dbReference type="SUPFAM" id="SSF82895">
    <property type="entry name" value="TSP-1 type 1 repeat"/>
    <property type="match status" value="2"/>
</dbReference>
<dbReference type="PANTHER" id="PTHR13723:SF200">
    <property type="entry name" value="ADAM METALLOPEPTIDASE WITH THROMBOSPONDIN TYPE 1 MOTIF B, ISOFORM B"/>
    <property type="match status" value="1"/>
</dbReference>
<dbReference type="Gene3D" id="2.60.120.830">
    <property type="match status" value="1"/>
</dbReference>
<protein>
    <recommendedName>
        <fullName evidence="17">Peptidase M12B domain-containing protein</fullName>
    </recommendedName>
</protein>
<dbReference type="GO" id="GO:0046872">
    <property type="term" value="F:metal ion binding"/>
    <property type="evidence" value="ECO:0007669"/>
    <property type="project" value="UniProtKB-KW"/>
</dbReference>
<feature type="compositionally biased region" description="Polar residues" evidence="16">
    <location>
        <begin position="207"/>
        <end position="218"/>
    </location>
</feature>
<dbReference type="SMART" id="SM00209">
    <property type="entry name" value="TSP1"/>
    <property type="match status" value="3"/>
</dbReference>
<dbReference type="InterPro" id="IPR006586">
    <property type="entry name" value="ADAM_Cys-rich"/>
</dbReference>
<feature type="disulfide bond" evidence="14">
    <location>
        <begin position="476"/>
        <end position="499"/>
    </location>
</feature>
<evidence type="ECO:0000256" key="14">
    <source>
        <dbReference type="PIRSR" id="PIRSR613273-3"/>
    </source>
</evidence>
<dbReference type="InterPro" id="IPR001590">
    <property type="entry name" value="Peptidase_M12B"/>
</dbReference>
<dbReference type="InterPro" id="IPR000884">
    <property type="entry name" value="TSP1_rpt"/>
</dbReference>
<keyword evidence="2" id="KW-0964">Secreted</keyword>
<keyword evidence="7" id="KW-0378">Hydrolase</keyword>
<dbReference type="PROSITE" id="PS50215">
    <property type="entry name" value="ADAM_MEPRO"/>
    <property type="match status" value="1"/>
</dbReference>
<feature type="disulfide bond" evidence="14">
    <location>
        <begin position="487"/>
        <end position="506"/>
    </location>
</feature>
<proteinExistence type="predicted"/>
<comment type="caution">
    <text evidence="15">Lacks conserved residue(s) required for the propagation of feature annotation.</text>
</comment>
<feature type="binding site" evidence="13">
    <location>
        <position position="250"/>
    </location>
    <ligand>
        <name>Ca(2+)</name>
        <dbReference type="ChEBI" id="CHEBI:29108"/>
        <label>1</label>
    </ligand>
</feature>
<feature type="binding site" evidence="13">
    <location>
        <position position="448"/>
    </location>
    <ligand>
        <name>Ca(2+)</name>
        <dbReference type="ChEBI" id="CHEBI:29108"/>
        <label>1</label>
    </ligand>
</feature>
<dbReference type="Gene3D" id="2.20.100.10">
    <property type="entry name" value="Thrombospondin type-1 (TSP1) repeat"/>
    <property type="match status" value="2"/>
</dbReference>
<reference evidence="18 19" key="1">
    <citation type="submission" date="2022-05" db="EMBL/GenBank/DDBJ databases">
        <authorList>
            <consortium name="Genoscope - CEA"/>
            <person name="William W."/>
        </authorList>
    </citation>
    <scope>NUCLEOTIDE SEQUENCE [LARGE SCALE GENOMIC DNA]</scope>
</reference>
<keyword evidence="13" id="KW-0106">Calcium</keyword>
<feature type="region of interest" description="Disordered" evidence="16">
    <location>
        <begin position="1192"/>
        <end position="1214"/>
    </location>
</feature>
<dbReference type="InterPro" id="IPR050439">
    <property type="entry name" value="ADAMTS_ADAMTS-like"/>
</dbReference>
<feature type="binding site" evidence="13 15">
    <location>
        <position position="387"/>
    </location>
    <ligand>
        <name>Zn(2+)</name>
        <dbReference type="ChEBI" id="CHEBI:29105"/>
        <note>catalytic</note>
    </ligand>
</feature>
<keyword evidence="19" id="KW-1185">Reference proteome</keyword>
<feature type="binding site" evidence="13 15">
    <location>
        <position position="391"/>
    </location>
    <ligand>
        <name>Zn(2+)</name>
        <dbReference type="ChEBI" id="CHEBI:29105"/>
        <note>catalytic</note>
    </ligand>
</feature>
<dbReference type="SMART" id="SM00608">
    <property type="entry name" value="ACR"/>
    <property type="match status" value="1"/>
</dbReference>
<evidence type="ECO:0000256" key="15">
    <source>
        <dbReference type="PROSITE-ProRule" id="PRU00276"/>
    </source>
</evidence>
<feature type="compositionally biased region" description="Basic and acidic residues" evidence="16">
    <location>
        <begin position="219"/>
        <end position="230"/>
    </location>
</feature>
<evidence type="ECO:0000313" key="18">
    <source>
        <dbReference type="EMBL" id="CAH3120112.1"/>
    </source>
</evidence>
<keyword evidence="6" id="KW-0677">Repeat</keyword>
<dbReference type="Pfam" id="PF00090">
    <property type="entry name" value="TSP_1"/>
    <property type="match status" value="1"/>
</dbReference>
<keyword evidence="10 14" id="KW-1015">Disulfide bond</keyword>
<accession>A0AAU9WNN3</accession>
<comment type="subcellular location">
    <subcellularLocation>
        <location evidence="1">Secreted</location>
    </subcellularLocation>
</comment>
<evidence type="ECO:0000256" key="12">
    <source>
        <dbReference type="PIRSR" id="PIRSR613273-1"/>
    </source>
</evidence>
<comment type="cofactor">
    <cofactor evidence="13">
        <name>Zn(2+)</name>
        <dbReference type="ChEBI" id="CHEBI:29105"/>
    </cofactor>
    <text evidence="13">Binds 1 zinc ion per subunit.</text>
</comment>
<dbReference type="Pfam" id="PF19236">
    <property type="entry name" value="ADAMTS_CR_3"/>
    <property type="match status" value="1"/>
</dbReference>
<dbReference type="InterPro" id="IPR041645">
    <property type="entry name" value="ADAMTS_CR_2"/>
</dbReference>
<dbReference type="Pfam" id="PF01562">
    <property type="entry name" value="Pep_M12B_propep"/>
    <property type="match status" value="1"/>
</dbReference>
<dbReference type="InterPro" id="IPR024079">
    <property type="entry name" value="MetalloPept_cat_dom_sf"/>
</dbReference>
<evidence type="ECO:0000256" key="9">
    <source>
        <dbReference type="ARBA" id="ARBA00023049"/>
    </source>
</evidence>
<feature type="disulfide bond" evidence="14">
    <location>
        <begin position="566"/>
        <end position="578"/>
    </location>
</feature>
<feature type="binding site" evidence="13">
    <location>
        <position position="445"/>
    </location>
    <ligand>
        <name>Ca(2+)</name>
        <dbReference type="ChEBI" id="CHEBI:29108"/>
        <label>1</label>
    </ligand>
</feature>
<dbReference type="PRINTS" id="PR01857">
    <property type="entry name" value="ADAMTSFAMILY"/>
</dbReference>
<dbReference type="InterPro" id="IPR036383">
    <property type="entry name" value="TSP1_rpt_sf"/>
</dbReference>